<dbReference type="SUPFAM" id="SSF51182">
    <property type="entry name" value="RmlC-like cupins"/>
    <property type="match status" value="1"/>
</dbReference>
<dbReference type="PANTHER" id="PTHR46797">
    <property type="entry name" value="HTH-TYPE TRANSCRIPTIONAL REGULATOR"/>
    <property type="match status" value="1"/>
</dbReference>
<gene>
    <name evidence="4" type="ORF">GCM10023321_59630</name>
</gene>
<feature type="domain" description="HTH cro/C1-type" evidence="3">
    <location>
        <begin position="34"/>
        <end position="88"/>
    </location>
</feature>
<reference evidence="5" key="1">
    <citation type="journal article" date="2019" name="Int. J. Syst. Evol. Microbiol.">
        <title>The Global Catalogue of Microorganisms (GCM) 10K type strain sequencing project: providing services to taxonomists for standard genome sequencing and annotation.</title>
        <authorList>
            <consortium name="The Broad Institute Genomics Platform"/>
            <consortium name="The Broad Institute Genome Sequencing Center for Infectious Disease"/>
            <person name="Wu L."/>
            <person name="Ma J."/>
        </authorList>
    </citation>
    <scope>NUCLEOTIDE SEQUENCE [LARGE SCALE GENOMIC DNA]</scope>
    <source>
        <strain evidence="5">JCM 18303</strain>
    </source>
</reference>
<dbReference type="Gene3D" id="2.60.120.10">
    <property type="entry name" value="Jelly Rolls"/>
    <property type="match status" value="1"/>
</dbReference>
<dbReference type="SMART" id="SM00530">
    <property type="entry name" value="HTH_XRE"/>
    <property type="match status" value="1"/>
</dbReference>
<dbReference type="Proteomes" id="UP001428817">
    <property type="component" value="Unassembled WGS sequence"/>
</dbReference>
<evidence type="ECO:0000313" key="4">
    <source>
        <dbReference type="EMBL" id="GAA5167224.1"/>
    </source>
</evidence>
<dbReference type="InterPro" id="IPR014710">
    <property type="entry name" value="RmlC-like_jellyroll"/>
</dbReference>
<dbReference type="InterPro" id="IPR010982">
    <property type="entry name" value="Lambda_DNA-bd_dom_sf"/>
</dbReference>
<dbReference type="PROSITE" id="PS50943">
    <property type="entry name" value="HTH_CROC1"/>
    <property type="match status" value="1"/>
</dbReference>
<evidence type="ECO:0000313" key="5">
    <source>
        <dbReference type="Proteomes" id="UP001428817"/>
    </source>
</evidence>
<sequence>MSVESIAAEPEREPTGSGGSEIEAALGAVIAERVREFRRRHGWTVNQLADECGLSKGMLYKIENAQTSPSLATLARLSEALSVPVTAFFRGLSEEQDVILVKAGSGIDIQHRRSGVGHRYQTLGTMRAPHDSLEPMLVTLTTRDADPFPLYQHAGTELIFMIAGKMEYCCGSARYLLEPGDALQFIGEVTHGPGELITLPIQFLAVKSVTPSQ</sequence>
<dbReference type="InterPro" id="IPR050807">
    <property type="entry name" value="TransReg_Diox_bact_type"/>
</dbReference>
<comment type="caution">
    <text evidence="4">The sequence shown here is derived from an EMBL/GenBank/DDBJ whole genome shotgun (WGS) entry which is preliminary data.</text>
</comment>
<dbReference type="SUPFAM" id="SSF47413">
    <property type="entry name" value="lambda repressor-like DNA-binding domains"/>
    <property type="match status" value="1"/>
</dbReference>
<name>A0ABP9QT96_9PSEU</name>
<keyword evidence="1" id="KW-0238">DNA-binding</keyword>
<dbReference type="PANTHER" id="PTHR46797:SF1">
    <property type="entry name" value="METHYLPHOSPHONATE SYNTHASE"/>
    <property type="match status" value="1"/>
</dbReference>
<evidence type="ECO:0000256" key="1">
    <source>
        <dbReference type="ARBA" id="ARBA00023125"/>
    </source>
</evidence>
<accession>A0ABP9QT96</accession>
<protein>
    <submittedName>
        <fullName evidence="4">XRE family transcriptional regulator</fullName>
    </submittedName>
</protein>
<dbReference type="Pfam" id="PF01381">
    <property type="entry name" value="HTH_3"/>
    <property type="match status" value="1"/>
</dbReference>
<dbReference type="InterPro" id="IPR001387">
    <property type="entry name" value="Cro/C1-type_HTH"/>
</dbReference>
<dbReference type="InterPro" id="IPR011051">
    <property type="entry name" value="RmlC_Cupin_sf"/>
</dbReference>
<dbReference type="CDD" id="cd02209">
    <property type="entry name" value="cupin_XRE_C"/>
    <property type="match status" value="1"/>
</dbReference>
<dbReference type="EMBL" id="BAABJP010000037">
    <property type="protein sequence ID" value="GAA5167224.1"/>
    <property type="molecule type" value="Genomic_DNA"/>
</dbReference>
<dbReference type="RefSeq" id="WP_185059825.1">
    <property type="nucleotide sequence ID" value="NZ_BAABJP010000037.1"/>
</dbReference>
<dbReference type="Gene3D" id="1.10.260.40">
    <property type="entry name" value="lambda repressor-like DNA-binding domains"/>
    <property type="match status" value="1"/>
</dbReference>
<evidence type="ECO:0000259" key="3">
    <source>
        <dbReference type="PROSITE" id="PS50943"/>
    </source>
</evidence>
<keyword evidence="5" id="KW-1185">Reference proteome</keyword>
<proteinExistence type="predicted"/>
<evidence type="ECO:0000256" key="2">
    <source>
        <dbReference type="SAM" id="MobiDB-lite"/>
    </source>
</evidence>
<organism evidence="4 5">
    <name type="scientific">Pseudonocardia eucalypti</name>
    <dbReference type="NCBI Taxonomy" id="648755"/>
    <lineage>
        <taxon>Bacteria</taxon>
        <taxon>Bacillati</taxon>
        <taxon>Actinomycetota</taxon>
        <taxon>Actinomycetes</taxon>
        <taxon>Pseudonocardiales</taxon>
        <taxon>Pseudonocardiaceae</taxon>
        <taxon>Pseudonocardia</taxon>
    </lineage>
</organism>
<dbReference type="CDD" id="cd00093">
    <property type="entry name" value="HTH_XRE"/>
    <property type="match status" value="1"/>
</dbReference>
<feature type="region of interest" description="Disordered" evidence="2">
    <location>
        <begin position="1"/>
        <end position="22"/>
    </location>
</feature>